<reference evidence="1" key="1">
    <citation type="journal article" date="2014" name="Nat. Commun.">
        <title>The rainbow trout genome provides novel insights into evolution after whole-genome duplication in vertebrates.</title>
        <authorList>
            <person name="Berthelot C."/>
            <person name="Brunet F."/>
            <person name="Chalopin D."/>
            <person name="Juanchich A."/>
            <person name="Bernard M."/>
            <person name="Noel B."/>
            <person name="Bento P."/>
            <person name="Da Silva C."/>
            <person name="Labadie K."/>
            <person name="Alberti A."/>
            <person name="Aury J.M."/>
            <person name="Louis A."/>
            <person name="Dehais P."/>
            <person name="Bardou P."/>
            <person name="Montfort J."/>
            <person name="Klopp C."/>
            <person name="Cabau C."/>
            <person name="Gaspin C."/>
            <person name="Thorgaard G.H."/>
            <person name="Boussaha M."/>
            <person name="Quillet E."/>
            <person name="Guyomard R."/>
            <person name="Galiana D."/>
            <person name="Bobe J."/>
            <person name="Volff J.N."/>
            <person name="Genet C."/>
            <person name="Wincker P."/>
            <person name="Jaillon O."/>
            <person name="Roest Crollius H."/>
            <person name="Guiguen Y."/>
        </authorList>
    </citation>
    <scope>NUCLEOTIDE SEQUENCE [LARGE SCALE GENOMIC DNA]</scope>
</reference>
<protein>
    <submittedName>
        <fullName evidence="1">Uncharacterized protein</fullName>
    </submittedName>
</protein>
<evidence type="ECO:0000313" key="1">
    <source>
        <dbReference type="EMBL" id="CDR18062.1"/>
    </source>
</evidence>
<reference evidence="1" key="2">
    <citation type="submission" date="2014-03" db="EMBL/GenBank/DDBJ databases">
        <authorList>
            <person name="Genoscope - CEA"/>
        </authorList>
    </citation>
    <scope>NUCLEOTIDE SEQUENCE</scope>
</reference>
<gene>
    <name evidence="1" type="ORF">GSONMT00039386001</name>
</gene>
<dbReference type="PaxDb" id="8022-A0A061ADU1"/>
<accession>A0A061ADU1</accession>
<name>A0A061ADU1_ONCMY</name>
<organism evidence="1 2">
    <name type="scientific">Oncorhynchus mykiss</name>
    <name type="common">Rainbow trout</name>
    <name type="synonym">Salmo gairdneri</name>
    <dbReference type="NCBI Taxonomy" id="8022"/>
    <lineage>
        <taxon>Eukaryota</taxon>
        <taxon>Metazoa</taxon>
        <taxon>Chordata</taxon>
        <taxon>Craniata</taxon>
        <taxon>Vertebrata</taxon>
        <taxon>Euteleostomi</taxon>
        <taxon>Actinopterygii</taxon>
        <taxon>Neopterygii</taxon>
        <taxon>Teleostei</taxon>
        <taxon>Protacanthopterygii</taxon>
        <taxon>Salmoniformes</taxon>
        <taxon>Salmonidae</taxon>
        <taxon>Salmoninae</taxon>
        <taxon>Oncorhynchus</taxon>
    </lineage>
</organism>
<sequence length="76" mass="9298">YRDGPGNPLRHNYEGTLRDLLQFFKPRQPKKLYYQQLKMKITDFENRRSFKSIWLNSQYREEVTSHPPPPSLFRLQ</sequence>
<dbReference type="STRING" id="8022.A0A061ADU1"/>
<dbReference type="AlphaFoldDB" id="A0A061ADU1"/>
<dbReference type="EMBL" id="FR974626">
    <property type="protein sequence ID" value="CDR18062.1"/>
    <property type="molecule type" value="Genomic_DNA"/>
</dbReference>
<evidence type="ECO:0000313" key="2">
    <source>
        <dbReference type="Proteomes" id="UP000193380"/>
    </source>
</evidence>
<dbReference type="Proteomes" id="UP000193380">
    <property type="component" value="Unassembled WGS sequence"/>
</dbReference>
<feature type="non-terminal residue" evidence="1">
    <location>
        <position position="1"/>
    </location>
</feature>
<proteinExistence type="predicted"/>
<dbReference type="Gene3D" id="3.10.20.90">
    <property type="entry name" value="Phosphatidylinositol 3-kinase Catalytic Subunit, Chain A, domain 1"/>
    <property type="match status" value="1"/>
</dbReference>